<dbReference type="Proteomes" id="UP000067434">
    <property type="component" value="Chromosome"/>
</dbReference>
<dbReference type="STRING" id="1550241.MA03_03075"/>
<dbReference type="GeneID" id="25401180"/>
<protein>
    <recommendedName>
        <fullName evidence="3">Ribbon-helix-helix protein CopG domain-containing protein</fullName>
    </recommendedName>
</protein>
<dbReference type="AlphaFoldDB" id="A0A0F7FI60"/>
<accession>A0A0F7FI60</accession>
<proteinExistence type="predicted"/>
<reference evidence="1 2" key="1">
    <citation type="journal article" date="2015" name="Stand. Genomic Sci.">
        <title>Complete genome sequence of and proposal of Thermofilum uzonense sp. nov. a novel hyperthermophilic crenarchaeon and emended description of the genus Thermofilum.</title>
        <authorList>
            <person name="Toshchakov S.V."/>
            <person name="Korzhenkov A.A."/>
            <person name="Samarov N.I."/>
            <person name="Mazunin I.O."/>
            <person name="Mozhey O.I."/>
            <person name="Shmyr I.S."/>
            <person name="Derbikova K.S."/>
            <person name="Taranov E.A."/>
            <person name="Dominova I.N."/>
            <person name="Bonch-Osmolovskaya E.A."/>
            <person name="Patrushev M.V."/>
            <person name="Podosokorskaya O.A."/>
            <person name="Kublanov I.V."/>
        </authorList>
    </citation>
    <scope>NUCLEOTIDE SEQUENCE [LARGE SCALE GENOMIC DNA]</scope>
    <source>
        <strain evidence="1 2">1807-2</strain>
    </source>
</reference>
<dbReference type="HOGENOM" id="CLU_2766315_0_0_2"/>
<dbReference type="KEGG" id="thf:MA03_03075"/>
<dbReference type="RefSeq" id="WP_052883872.1">
    <property type="nucleotide sequence ID" value="NZ_CP009961.1"/>
</dbReference>
<name>A0A0F7FI60_9CREN</name>
<evidence type="ECO:0000313" key="2">
    <source>
        <dbReference type="Proteomes" id="UP000067434"/>
    </source>
</evidence>
<dbReference type="PATRIC" id="fig|1550241.5.peg.653"/>
<keyword evidence="2" id="KW-1185">Reference proteome</keyword>
<organism evidence="1 2">
    <name type="scientific">Infirmifilum uzonense</name>
    <dbReference type="NCBI Taxonomy" id="1550241"/>
    <lineage>
        <taxon>Archaea</taxon>
        <taxon>Thermoproteota</taxon>
        <taxon>Thermoprotei</taxon>
        <taxon>Thermofilales</taxon>
        <taxon>Thermofilaceae</taxon>
        <taxon>Infirmifilum</taxon>
    </lineage>
</organism>
<gene>
    <name evidence="1" type="ORF">MA03_03075</name>
</gene>
<evidence type="ECO:0000313" key="1">
    <source>
        <dbReference type="EMBL" id="AKG38463.1"/>
    </source>
</evidence>
<dbReference type="EMBL" id="CP009961">
    <property type="protein sequence ID" value="AKG38463.1"/>
    <property type="molecule type" value="Genomic_DNA"/>
</dbReference>
<sequence length="69" mass="7914">MHLYKVKSMMGKRQYIVSIPEEQYLELSSIAKSLGKTPEEIVTELVGYYIKTRTPPTHPPGYAYSDYGE</sequence>
<evidence type="ECO:0008006" key="3">
    <source>
        <dbReference type="Google" id="ProtNLM"/>
    </source>
</evidence>